<dbReference type="EMBL" id="JACRSO010000002">
    <property type="protein sequence ID" value="MBC8528906.1"/>
    <property type="molecule type" value="Genomic_DNA"/>
</dbReference>
<accession>A0A926HN96</accession>
<evidence type="ECO:0000313" key="1">
    <source>
        <dbReference type="EMBL" id="MBC8528906.1"/>
    </source>
</evidence>
<sequence>MKETKTIILQEIDRRLENLYQHADDEIIQTGNQYEALNQALSKVISVPLVGELESLRDFVSQL</sequence>
<proteinExistence type="predicted"/>
<reference evidence="1" key="1">
    <citation type="submission" date="2020-08" db="EMBL/GenBank/DDBJ databases">
        <title>Genome public.</title>
        <authorList>
            <person name="Liu C."/>
            <person name="Sun Q."/>
        </authorList>
    </citation>
    <scope>NUCLEOTIDE SEQUENCE</scope>
    <source>
        <strain evidence="1">NSJ-44</strain>
    </source>
</reference>
<evidence type="ECO:0000313" key="2">
    <source>
        <dbReference type="Proteomes" id="UP000654279"/>
    </source>
</evidence>
<protein>
    <submittedName>
        <fullName evidence="1">Uncharacterized protein</fullName>
    </submittedName>
</protein>
<dbReference type="RefSeq" id="WP_249284844.1">
    <property type="nucleotide sequence ID" value="NZ_JACRSO010000002.1"/>
</dbReference>
<keyword evidence="2" id="KW-1185">Reference proteome</keyword>
<organism evidence="1 2">
    <name type="scientific">Luoshenia tenuis</name>
    <dbReference type="NCBI Taxonomy" id="2763654"/>
    <lineage>
        <taxon>Bacteria</taxon>
        <taxon>Bacillati</taxon>
        <taxon>Bacillota</taxon>
        <taxon>Clostridia</taxon>
        <taxon>Christensenellales</taxon>
        <taxon>Christensenellaceae</taxon>
        <taxon>Luoshenia</taxon>
    </lineage>
</organism>
<name>A0A926HN96_9FIRM</name>
<comment type="caution">
    <text evidence="1">The sequence shown here is derived from an EMBL/GenBank/DDBJ whole genome shotgun (WGS) entry which is preliminary data.</text>
</comment>
<gene>
    <name evidence="1" type="ORF">H8699_05655</name>
</gene>
<dbReference type="AlphaFoldDB" id="A0A926HN96"/>
<dbReference type="Proteomes" id="UP000654279">
    <property type="component" value="Unassembled WGS sequence"/>
</dbReference>